<evidence type="ECO:0000256" key="2">
    <source>
        <dbReference type="ARBA" id="ARBA00022475"/>
    </source>
</evidence>
<evidence type="ECO:0000256" key="3">
    <source>
        <dbReference type="ARBA" id="ARBA00022676"/>
    </source>
</evidence>
<dbReference type="Proteomes" id="UP000293296">
    <property type="component" value="Chromosome"/>
</dbReference>
<feature type="transmembrane region" description="Helical" evidence="8">
    <location>
        <begin position="145"/>
        <end position="163"/>
    </location>
</feature>
<keyword evidence="6 8" id="KW-1133">Transmembrane helix</keyword>
<dbReference type="GO" id="GO:0005886">
    <property type="term" value="C:plasma membrane"/>
    <property type="evidence" value="ECO:0007669"/>
    <property type="project" value="UniProtKB-SubCell"/>
</dbReference>
<protein>
    <recommendedName>
        <fullName evidence="9">Glycosyltransferase RgtA/B/C/D-like domain-containing protein</fullName>
    </recommendedName>
</protein>
<keyword evidence="3" id="KW-0328">Glycosyltransferase</keyword>
<evidence type="ECO:0000256" key="4">
    <source>
        <dbReference type="ARBA" id="ARBA00022679"/>
    </source>
</evidence>
<keyword evidence="5 8" id="KW-0812">Transmembrane</keyword>
<feature type="transmembrane region" description="Helical" evidence="8">
    <location>
        <begin position="268"/>
        <end position="285"/>
    </location>
</feature>
<feature type="transmembrane region" description="Helical" evidence="8">
    <location>
        <begin position="292"/>
        <end position="311"/>
    </location>
</feature>
<feature type="domain" description="Glycosyltransferase RgtA/B/C/D-like" evidence="9">
    <location>
        <begin position="73"/>
        <end position="215"/>
    </location>
</feature>
<dbReference type="PANTHER" id="PTHR33908">
    <property type="entry name" value="MANNOSYLTRANSFERASE YKCB-RELATED"/>
    <property type="match status" value="1"/>
</dbReference>
<keyword evidence="11" id="KW-1185">Reference proteome</keyword>
<dbReference type="GO" id="GO:0016763">
    <property type="term" value="F:pentosyltransferase activity"/>
    <property type="evidence" value="ECO:0007669"/>
    <property type="project" value="TreeGrafter"/>
</dbReference>
<evidence type="ECO:0000256" key="8">
    <source>
        <dbReference type="SAM" id="Phobius"/>
    </source>
</evidence>
<feature type="transmembrane region" description="Helical" evidence="8">
    <location>
        <begin position="347"/>
        <end position="366"/>
    </location>
</feature>
<dbReference type="GO" id="GO:0010041">
    <property type="term" value="P:response to iron(III) ion"/>
    <property type="evidence" value="ECO:0007669"/>
    <property type="project" value="TreeGrafter"/>
</dbReference>
<name>A0A4P6I1H8_9BACT</name>
<feature type="transmembrane region" description="Helical" evidence="8">
    <location>
        <begin position="215"/>
        <end position="233"/>
    </location>
</feature>
<dbReference type="AlphaFoldDB" id="A0A4P6I1H8"/>
<accession>A0A4P6I1H8</accession>
<evidence type="ECO:0000256" key="6">
    <source>
        <dbReference type="ARBA" id="ARBA00022989"/>
    </source>
</evidence>
<evidence type="ECO:0000313" key="10">
    <source>
        <dbReference type="EMBL" id="QAZ67639.1"/>
    </source>
</evidence>
<keyword evidence="2" id="KW-1003">Cell membrane</keyword>
<evidence type="ECO:0000256" key="1">
    <source>
        <dbReference type="ARBA" id="ARBA00004651"/>
    </source>
</evidence>
<evidence type="ECO:0000313" key="11">
    <source>
        <dbReference type="Proteomes" id="UP000293296"/>
    </source>
</evidence>
<evidence type="ECO:0000259" key="9">
    <source>
        <dbReference type="Pfam" id="PF13231"/>
    </source>
</evidence>
<dbReference type="Pfam" id="PF13231">
    <property type="entry name" value="PMT_2"/>
    <property type="match status" value="1"/>
</dbReference>
<evidence type="ECO:0000256" key="7">
    <source>
        <dbReference type="ARBA" id="ARBA00023136"/>
    </source>
</evidence>
<keyword evidence="7 8" id="KW-0472">Membrane</keyword>
<dbReference type="GO" id="GO:0009103">
    <property type="term" value="P:lipopolysaccharide biosynthetic process"/>
    <property type="evidence" value="ECO:0007669"/>
    <property type="project" value="UniProtKB-ARBA"/>
</dbReference>
<feature type="transmembrane region" description="Helical" evidence="8">
    <location>
        <begin position="120"/>
        <end position="138"/>
    </location>
</feature>
<dbReference type="PANTHER" id="PTHR33908:SF3">
    <property type="entry name" value="UNDECAPRENYL PHOSPHATE-ALPHA-4-AMINO-4-DEOXY-L-ARABINOSE ARABINOSYL TRANSFERASE"/>
    <property type="match status" value="1"/>
</dbReference>
<feature type="transmembrane region" description="Helical" evidence="8">
    <location>
        <begin position="92"/>
        <end position="114"/>
    </location>
</feature>
<evidence type="ECO:0000256" key="5">
    <source>
        <dbReference type="ARBA" id="ARBA00022692"/>
    </source>
</evidence>
<feature type="transmembrane region" description="Helical" evidence="8">
    <location>
        <begin position="175"/>
        <end position="194"/>
    </location>
</feature>
<feature type="transmembrane region" description="Helical" evidence="8">
    <location>
        <begin position="317"/>
        <end position="340"/>
    </location>
</feature>
<dbReference type="InterPro" id="IPR038731">
    <property type="entry name" value="RgtA/B/C-like"/>
</dbReference>
<reference evidence="10 11" key="1">
    <citation type="submission" date="2018-02" db="EMBL/GenBank/DDBJ databases">
        <title>Genome sequence of Desulfovibrio carbinolicus DSM 3852.</title>
        <authorList>
            <person name="Wilbanks E."/>
            <person name="Skennerton C.T."/>
            <person name="Orphan V.J."/>
        </authorList>
    </citation>
    <scope>NUCLEOTIDE SEQUENCE [LARGE SCALE GENOMIC DNA]</scope>
    <source>
        <strain evidence="10 11">DSM 3852</strain>
    </source>
</reference>
<dbReference type="InterPro" id="IPR050297">
    <property type="entry name" value="LipidA_mod_glycosyltrf_83"/>
</dbReference>
<proteinExistence type="predicted"/>
<sequence>MTMSTPVVQGKPSVAVILRSGGWPLTLLVLVAALLRFYALETPSMWWDEILVPLNATTSVGDILLRAKTEDLHPPAFYLLIKLVLLVGSSDVLLRLPSVLAGLATLPLLFVLGAPRVGRAAALCAVAFMTVNGAMLLFSRQVRPYSLIIFLSLLGAELLLRWVEKPRTKLTAGLVAATCGYVCLHYLSILVLAVQGSFAAANVVFRPAPRPWKQLALYAGGCSLGVAATWHFFHSSPSTLTQGSVAATALLALDRLSQVFCGYGGNPWARGGLLALTTVGTALVWRRDRRLALLALGTILGPAAVLSLARYNSYFNAWHVSYAAPFLCLLAGTCLSAVLGQRRLGEAAALAATVVAVMLLGDNRYYAPSSHTGNYKEQARQLPAILRPGALVAYSELSELDGVNWYAAHFVRPNPLQQRQVTIAETVSVDFVAVDGFGHLAASDTEFLAHFDSITGKTPFAGGTVYHAAVRHAPPRIGSAFPWHDTLGMTPWDLARQCQAVAGVNLVNFFGGWLVPETGDAPGYVTYVLDGPKTFAGPLLLRLDVPFENPVAGNVVRLTCAFDDEPPMVAFESRGGEPQERRIVMLRRQTPFSTLRCRFDLEPGRWSPSMTGNAGAAVRLKPISLYANTLDREILDSASLALAMDGVGPVETGPEGQWRWALGGVTTLRFHLAEAAALTAAVDLVNPIAGQGFSISFNGRPLVARQGLTPDQWLIPSLRETWHLQGQAGENVLVVRFDAWNGKADAPQAAFAPGDGRPLAAAFTRLSLELDNPATILVY</sequence>
<feature type="transmembrane region" description="Helical" evidence="8">
    <location>
        <begin position="20"/>
        <end position="39"/>
    </location>
</feature>
<comment type="subcellular location">
    <subcellularLocation>
        <location evidence="1">Cell membrane</location>
        <topology evidence="1">Multi-pass membrane protein</topology>
    </subcellularLocation>
</comment>
<keyword evidence="4" id="KW-0808">Transferase</keyword>
<dbReference type="KEGG" id="dcb:C3Y92_10550"/>
<gene>
    <name evidence="10" type="ORF">C3Y92_10550</name>
</gene>
<dbReference type="EMBL" id="CP026538">
    <property type="protein sequence ID" value="QAZ67639.1"/>
    <property type="molecule type" value="Genomic_DNA"/>
</dbReference>
<organism evidence="10 11">
    <name type="scientific">Solidesulfovibrio carbinolicus</name>
    <dbReference type="NCBI Taxonomy" id="296842"/>
    <lineage>
        <taxon>Bacteria</taxon>
        <taxon>Pseudomonadati</taxon>
        <taxon>Thermodesulfobacteriota</taxon>
        <taxon>Desulfovibrionia</taxon>
        <taxon>Desulfovibrionales</taxon>
        <taxon>Desulfovibrionaceae</taxon>
        <taxon>Solidesulfovibrio</taxon>
    </lineage>
</organism>
<dbReference type="OrthoDB" id="5437719at2"/>